<accession>A0A437JRU7</accession>
<comment type="caution">
    <text evidence="3">The sequence shown here is derived from an EMBL/GenBank/DDBJ whole genome shotgun (WGS) entry which is preliminary data.</text>
</comment>
<evidence type="ECO:0000313" key="3">
    <source>
        <dbReference type="EMBL" id="RVT49670.1"/>
    </source>
</evidence>
<dbReference type="Pfam" id="PF07589">
    <property type="entry name" value="PEP-CTERM"/>
    <property type="match status" value="1"/>
</dbReference>
<keyword evidence="1" id="KW-0732">Signal</keyword>
<dbReference type="EMBL" id="SACT01000007">
    <property type="protein sequence ID" value="RVT49670.1"/>
    <property type="molecule type" value="Genomic_DNA"/>
</dbReference>
<keyword evidence="4" id="KW-1185">Reference proteome</keyword>
<dbReference type="Proteomes" id="UP000288178">
    <property type="component" value="Unassembled WGS sequence"/>
</dbReference>
<gene>
    <name evidence="3" type="ORF">ENE75_18680</name>
</gene>
<name>A0A437JRU7_9BURK</name>
<evidence type="ECO:0000313" key="4">
    <source>
        <dbReference type="Proteomes" id="UP000288178"/>
    </source>
</evidence>
<reference evidence="3 4" key="1">
    <citation type="submission" date="2019-01" db="EMBL/GenBank/DDBJ databases">
        <authorList>
            <person name="Chen W.-M."/>
        </authorList>
    </citation>
    <scope>NUCLEOTIDE SEQUENCE [LARGE SCALE GENOMIC DNA]</scope>
    <source>
        <strain evidence="3 4">ICH-3</strain>
    </source>
</reference>
<organism evidence="3 4">
    <name type="scientific">Rubrivivax albus</name>
    <dbReference type="NCBI Taxonomy" id="2499835"/>
    <lineage>
        <taxon>Bacteria</taxon>
        <taxon>Pseudomonadati</taxon>
        <taxon>Pseudomonadota</taxon>
        <taxon>Betaproteobacteria</taxon>
        <taxon>Burkholderiales</taxon>
        <taxon>Sphaerotilaceae</taxon>
        <taxon>Rubrivivax</taxon>
    </lineage>
</organism>
<sequence>MSPAGGRRSTPTQEQFMSAFRMPFVPRRALALAAALSSLAAAPPVLAWDASITLPSLGVDFGVSDWSGHWTWDADREGVSTTYGEGNGIPVDFQFQAWDGTAWNQAYFYNETLVPAGGSAVAYLDRGDTSSVIADYADAFVTGALGNVSAGGMFAYDFVFTLAPFSEATLTYADDAALVSLAAAPGDDGVAFAGLKLYAWDLDLDAPGGANQAYFNEFISLDTQANAARSASVDVQIGQTLAGMSYTFSNLTGAPVSHALRLEGYALVFTTPVPEPAAPTLLLAGLGFMGWIARRRLAIRQA</sequence>
<dbReference type="AlphaFoldDB" id="A0A437JRU7"/>
<protein>
    <submittedName>
        <fullName evidence="3">PEP-CTERM sorting domain-containing protein</fullName>
    </submittedName>
</protein>
<feature type="signal peptide" evidence="1">
    <location>
        <begin position="1"/>
        <end position="47"/>
    </location>
</feature>
<feature type="chain" id="PRO_5019186769" evidence="1">
    <location>
        <begin position="48"/>
        <end position="302"/>
    </location>
</feature>
<evidence type="ECO:0000256" key="1">
    <source>
        <dbReference type="SAM" id="SignalP"/>
    </source>
</evidence>
<dbReference type="InterPro" id="IPR013424">
    <property type="entry name" value="Ice-binding_C"/>
</dbReference>
<evidence type="ECO:0000259" key="2">
    <source>
        <dbReference type="Pfam" id="PF07589"/>
    </source>
</evidence>
<feature type="domain" description="Ice-binding protein C-terminal" evidence="2">
    <location>
        <begin position="272"/>
        <end position="296"/>
    </location>
</feature>
<proteinExistence type="predicted"/>